<accession>A0A109BP45</accession>
<dbReference type="NCBIfam" id="TIGR01537">
    <property type="entry name" value="portal_HK97"/>
    <property type="match status" value="1"/>
</dbReference>
<gene>
    <name evidence="2" type="ORF">APY04_0173</name>
</gene>
<dbReference type="Gene3D" id="1.20.1270.210">
    <property type="match status" value="1"/>
</dbReference>
<dbReference type="AlphaFoldDB" id="A0A109BP45"/>
<name>A0A109BP45_HYPSL</name>
<dbReference type="InterPro" id="IPR006944">
    <property type="entry name" value="Phage/GTA_portal"/>
</dbReference>
<feature type="region of interest" description="Disordered" evidence="1">
    <location>
        <begin position="386"/>
        <end position="419"/>
    </location>
</feature>
<dbReference type="InterPro" id="IPR006427">
    <property type="entry name" value="Portal_HK97"/>
</dbReference>
<keyword evidence="3" id="KW-1185">Reference proteome</keyword>
<reference evidence="2 3" key="1">
    <citation type="submission" date="2015-10" db="EMBL/GenBank/DDBJ databases">
        <title>Transcriptomic analysis of a linuron degrading triple-species bacterial consortium.</title>
        <authorList>
            <person name="Albers P."/>
        </authorList>
    </citation>
    <scope>NUCLEOTIDE SEQUENCE [LARGE SCALE GENOMIC DNA]</scope>
    <source>
        <strain evidence="2 3">WDL6</strain>
    </source>
</reference>
<dbReference type="PATRIC" id="fig|121290.4.peg.1550"/>
<sequence length="419" mass="46416">MSITRGLRNWIFGSVTEAGGGRIAHTTEQIQEMLSREAYGDDSGGAVSDSRALGVAAVWACVRLLSTAVAMLPLALYRRDGERNILEDDMPVHDVLAEKPNSWQSPFEFMQMAMVHLLMRGNFYAEKVVYRGKLTALIPLNSAYMQPKISPNGVLMYLYRAPDGRVVPYKQHEILHIRGLTVDGIAGLSVLQAARRAVNVSAKLEGYSSGMMDNGARPTGVLETDEELNEEAFQRIRQDFEANFVGTANAGRPLILESKLKWRQLSLNAADAQFIDQRKYTRAEVAMFFGVPPHMIGDIERGTSWGSGIETQNLGFLVHTLMPYLVNITQACERDLLLDSERGNFVLKFDTSLLTRADFGARQTGLQIQKRNGVISINEWRKIEGLDPLEEDGADKHTSDQNPVPAGGGSREGRQTAED</sequence>
<dbReference type="Pfam" id="PF04860">
    <property type="entry name" value="Phage_portal"/>
    <property type="match status" value="1"/>
</dbReference>
<evidence type="ECO:0000256" key="1">
    <source>
        <dbReference type="SAM" id="MobiDB-lite"/>
    </source>
</evidence>
<comment type="caution">
    <text evidence="2">The sequence shown here is derived from an EMBL/GenBank/DDBJ whole genome shotgun (WGS) entry which is preliminary data.</text>
</comment>
<dbReference type="Proteomes" id="UP000059074">
    <property type="component" value="Unassembled WGS sequence"/>
</dbReference>
<dbReference type="Gene3D" id="3.40.140.120">
    <property type="match status" value="1"/>
</dbReference>
<dbReference type="EMBL" id="LMTR01000012">
    <property type="protein sequence ID" value="KWT72379.1"/>
    <property type="molecule type" value="Genomic_DNA"/>
</dbReference>
<dbReference type="Gene3D" id="3.30.1120.70">
    <property type="match status" value="1"/>
</dbReference>
<proteinExistence type="predicted"/>
<evidence type="ECO:0000313" key="2">
    <source>
        <dbReference type="EMBL" id="KWT72379.1"/>
    </source>
</evidence>
<dbReference type="STRING" id="121290.APY04_0173"/>
<evidence type="ECO:0000313" key="3">
    <source>
        <dbReference type="Proteomes" id="UP000059074"/>
    </source>
</evidence>
<protein>
    <submittedName>
        <fullName evidence="2">Phage portal protein</fullName>
    </submittedName>
</protein>
<organism evidence="2 3">
    <name type="scientific">Hyphomicrobium sulfonivorans</name>
    <dbReference type="NCBI Taxonomy" id="121290"/>
    <lineage>
        <taxon>Bacteria</taxon>
        <taxon>Pseudomonadati</taxon>
        <taxon>Pseudomonadota</taxon>
        <taxon>Alphaproteobacteria</taxon>
        <taxon>Hyphomicrobiales</taxon>
        <taxon>Hyphomicrobiaceae</taxon>
        <taxon>Hyphomicrobium</taxon>
    </lineage>
</organism>